<sequence>MGEYSLAEAIQQFLRKSRLKSPVQALQITDVWEQLMGKTIAKYTDSIKIYGDKLYITTAVAPLKQELLFQKDQILQRVNEALGEKTIREVIIT</sequence>
<dbReference type="PANTHER" id="PTHR36456">
    <property type="entry name" value="UPF0232 PROTEIN SCO3875"/>
    <property type="match status" value="1"/>
</dbReference>
<accession>A0A0E9N6R4</accession>
<dbReference type="Pfam" id="PF05258">
    <property type="entry name" value="DciA"/>
    <property type="match status" value="1"/>
</dbReference>
<evidence type="ECO:0008006" key="3">
    <source>
        <dbReference type="Google" id="ProtNLM"/>
    </source>
</evidence>
<evidence type="ECO:0000313" key="2">
    <source>
        <dbReference type="Proteomes" id="UP000033121"/>
    </source>
</evidence>
<dbReference type="OrthoDB" id="9804942at2"/>
<evidence type="ECO:0000313" key="1">
    <source>
        <dbReference type="EMBL" id="GAO45642.1"/>
    </source>
</evidence>
<dbReference type="Proteomes" id="UP000033121">
    <property type="component" value="Unassembled WGS sequence"/>
</dbReference>
<dbReference type="STRING" id="1220578.FPE01S_07_00300"/>
<dbReference type="AlphaFoldDB" id="A0A0E9N6R4"/>
<comment type="caution">
    <text evidence="1">The sequence shown here is derived from an EMBL/GenBank/DDBJ whole genome shotgun (WGS) entry which is preliminary data.</text>
</comment>
<dbReference type="InterPro" id="IPR007922">
    <property type="entry name" value="DciA-like"/>
</dbReference>
<organism evidence="1 2">
    <name type="scientific">Flavihumibacter petaseus NBRC 106054</name>
    <dbReference type="NCBI Taxonomy" id="1220578"/>
    <lineage>
        <taxon>Bacteria</taxon>
        <taxon>Pseudomonadati</taxon>
        <taxon>Bacteroidota</taxon>
        <taxon>Chitinophagia</taxon>
        <taxon>Chitinophagales</taxon>
        <taxon>Chitinophagaceae</taxon>
        <taxon>Flavihumibacter</taxon>
    </lineage>
</organism>
<protein>
    <recommendedName>
        <fullName evidence="3">RNA-binding protein</fullName>
    </recommendedName>
</protein>
<proteinExistence type="predicted"/>
<reference evidence="1 2" key="1">
    <citation type="submission" date="2015-04" db="EMBL/GenBank/DDBJ databases">
        <title>Whole genome shotgun sequence of Flavihumibacter petaseus NBRC 106054.</title>
        <authorList>
            <person name="Miyazawa S."/>
            <person name="Hosoyama A."/>
            <person name="Hashimoto M."/>
            <person name="Noguchi M."/>
            <person name="Tsuchikane K."/>
            <person name="Ohji S."/>
            <person name="Yamazoe A."/>
            <person name="Ichikawa N."/>
            <person name="Kimura A."/>
            <person name="Fujita N."/>
        </authorList>
    </citation>
    <scope>NUCLEOTIDE SEQUENCE [LARGE SCALE GENOMIC DNA]</scope>
    <source>
        <strain evidence="1 2">NBRC 106054</strain>
    </source>
</reference>
<dbReference type="RefSeq" id="WP_046371658.1">
    <property type="nucleotide sequence ID" value="NZ_BBWV01000007.1"/>
</dbReference>
<keyword evidence="2" id="KW-1185">Reference proteome</keyword>
<dbReference type="PANTHER" id="PTHR36456:SF1">
    <property type="entry name" value="UPF0232 PROTEIN SCO3875"/>
    <property type="match status" value="1"/>
</dbReference>
<gene>
    <name evidence="1" type="ORF">FPE01S_07_00300</name>
</gene>
<name>A0A0E9N6R4_9BACT</name>
<dbReference type="EMBL" id="BBWV01000007">
    <property type="protein sequence ID" value="GAO45642.1"/>
    <property type="molecule type" value="Genomic_DNA"/>
</dbReference>